<comment type="similarity">
    <text evidence="1">Belongs to the sigma-70 factor family. ECF subfamily.</text>
</comment>
<dbReference type="Pfam" id="PF04542">
    <property type="entry name" value="Sigma70_r2"/>
    <property type="match status" value="1"/>
</dbReference>
<dbReference type="InterPro" id="IPR013249">
    <property type="entry name" value="RNA_pol_sigma70_r4_t2"/>
</dbReference>
<dbReference type="InterPro" id="IPR013324">
    <property type="entry name" value="RNA_pol_sigma_r3/r4-like"/>
</dbReference>
<keyword evidence="9" id="KW-1185">Reference proteome</keyword>
<organism evidence="8 9">
    <name type="scientific">Methylobrevis albus</name>
    <dbReference type="NCBI Taxonomy" id="2793297"/>
    <lineage>
        <taxon>Bacteria</taxon>
        <taxon>Pseudomonadati</taxon>
        <taxon>Pseudomonadota</taxon>
        <taxon>Alphaproteobacteria</taxon>
        <taxon>Hyphomicrobiales</taxon>
        <taxon>Pleomorphomonadaceae</taxon>
        <taxon>Methylobrevis</taxon>
    </lineage>
</organism>
<dbReference type="GO" id="GO:0003677">
    <property type="term" value="F:DNA binding"/>
    <property type="evidence" value="ECO:0007669"/>
    <property type="project" value="InterPro"/>
</dbReference>
<evidence type="ECO:0000256" key="2">
    <source>
        <dbReference type="ARBA" id="ARBA00023015"/>
    </source>
</evidence>
<feature type="domain" description="RNA polymerase sigma-70 region 2" evidence="6">
    <location>
        <begin position="11"/>
        <end position="75"/>
    </location>
</feature>
<feature type="compositionally biased region" description="Polar residues" evidence="5">
    <location>
        <begin position="87"/>
        <end position="98"/>
    </location>
</feature>
<sequence>MSEPEPPDVVSHLEPMTRYARSLARGDAAEADDLVGEALLKALESGASFRPEGNLRGWLLSILHNTFISRRRRDAAEARRRSALADMTTTHQQPPSQDGQLRLAEVGRALMALPEEQRAALHLVAVEGLSYAEAAVVLGVPVGTLMSRLARGRAALRAWEETRDGPAGAPRRGPPDLKLVGGSDAS</sequence>
<dbReference type="PANTHER" id="PTHR43133:SF25">
    <property type="entry name" value="RNA POLYMERASE SIGMA FACTOR RFAY-RELATED"/>
    <property type="match status" value="1"/>
</dbReference>
<dbReference type="NCBIfam" id="NF009164">
    <property type="entry name" value="PRK12511.1"/>
    <property type="match status" value="1"/>
</dbReference>
<evidence type="ECO:0000256" key="1">
    <source>
        <dbReference type="ARBA" id="ARBA00010641"/>
    </source>
</evidence>
<evidence type="ECO:0000256" key="3">
    <source>
        <dbReference type="ARBA" id="ARBA00023082"/>
    </source>
</evidence>
<dbReference type="CDD" id="cd06171">
    <property type="entry name" value="Sigma70_r4"/>
    <property type="match status" value="1"/>
</dbReference>
<dbReference type="SUPFAM" id="SSF88946">
    <property type="entry name" value="Sigma2 domain of RNA polymerase sigma factors"/>
    <property type="match status" value="1"/>
</dbReference>
<evidence type="ECO:0000313" key="8">
    <source>
        <dbReference type="EMBL" id="MBH0238258.1"/>
    </source>
</evidence>
<dbReference type="NCBIfam" id="TIGR02937">
    <property type="entry name" value="sigma70-ECF"/>
    <property type="match status" value="1"/>
</dbReference>
<dbReference type="RefSeq" id="WP_197311344.1">
    <property type="nucleotide sequence ID" value="NZ_JADZLT010000050.1"/>
</dbReference>
<reference evidence="8" key="1">
    <citation type="submission" date="2020-12" db="EMBL/GenBank/DDBJ databases">
        <title>Methylobrevis albus sp. nov., isolated from fresh water lack sediment.</title>
        <authorList>
            <person name="Zou Q."/>
        </authorList>
    </citation>
    <scope>NUCLEOTIDE SEQUENCE</scope>
    <source>
        <strain evidence="8">L22</strain>
    </source>
</reference>
<dbReference type="PANTHER" id="PTHR43133">
    <property type="entry name" value="RNA POLYMERASE ECF-TYPE SIGMA FACTO"/>
    <property type="match status" value="1"/>
</dbReference>
<feature type="domain" description="RNA polymerase sigma factor 70 region 4 type 2" evidence="7">
    <location>
        <begin position="105"/>
        <end position="156"/>
    </location>
</feature>
<feature type="region of interest" description="Disordered" evidence="5">
    <location>
        <begin position="160"/>
        <end position="186"/>
    </location>
</feature>
<proteinExistence type="inferred from homology"/>
<evidence type="ECO:0000256" key="4">
    <source>
        <dbReference type="ARBA" id="ARBA00023163"/>
    </source>
</evidence>
<keyword evidence="4" id="KW-0804">Transcription</keyword>
<dbReference type="AlphaFoldDB" id="A0A931I3M0"/>
<feature type="region of interest" description="Disordered" evidence="5">
    <location>
        <begin position="79"/>
        <end position="98"/>
    </location>
</feature>
<dbReference type="Proteomes" id="UP000631694">
    <property type="component" value="Unassembled WGS sequence"/>
</dbReference>
<evidence type="ECO:0000256" key="5">
    <source>
        <dbReference type="SAM" id="MobiDB-lite"/>
    </source>
</evidence>
<gene>
    <name evidence="8" type="ORF">I5731_10520</name>
</gene>
<dbReference type="InterPro" id="IPR013325">
    <property type="entry name" value="RNA_pol_sigma_r2"/>
</dbReference>
<dbReference type="InterPro" id="IPR036388">
    <property type="entry name" value="WH-like_DNA-bd_sf"/>
</dbReference>
<accession>A0A931I3M0</accession>
<dbReference type="InterPro" id="IPR014284">
    <property type="entry name" value="RNA_pol_sigma-70_dom"/>
</dbReference>
<name>A0A931I3M0_9HYPH</name>
<keyword evidence="3" id="KW-0731">Sigma factor</keyword>
<dbReference type="GO" id="GO:0016987">
    <property type="term" value="F:sigma factor activity"/>
    <property type="evidence" value="ECO:0007669"/>
    <property type="project" value="UniProtKB-KW"/>
</dbReference>
<dbReference type="GO" id="GO:0006352">
    <property type="term" value="P:DNA-templated transcription initiation"/>
    <property type="evidence" value="ECO:0007669"/>
    <property type="project" value="InterPro"/>
</dbReference>
<keyword evidence="2" id="KW-0805">Transcription regulation</keyword>
<evidence type="ECO:0000313" key="9">
    <source>
        <dbReference type="Proteomes" id="UP000631694"/>
    </source>
</evidence>
<comment type="caution">
    <text evidence="8">The sequence shown here is derived from an EMBL/GenBank/DDBJ whole genome shotgun (WGS) entry which is preliminary data.</text>
</comment>
<dbReference type="InterPro" id="IPR007627">
    <property type="entry name" value="RNA_pol_sigma70_r2"/>
</dbReference>
<dbReference type="Gene3D" id="1.10.10.10">
    <property type="entry name" value="Winged helix-like DNA-binding domain superfamily/Winged helix DNA-binding domain"/>
    <property type="match status" value="1"/>
</dbReference>
<dbReference type="EMBL" id="JADZLT010000050">
    <property type="protein sequence ID" value="MBH0238258.1"/>
    <property type="molecule type" value="Genomic_DNA"/>
</dbReference>
<evidence type="ECO:0000259" key="7">
    <source>
        <dbReference type="Pfam" id="PF08281"/>
    </source>
</evidence>
<dbReference type="SUPFAM" id="SSF88659">
    <property type="entry name" value="Sigma3 and sigma4 domains of RNA polymerase sigma factors"/>
    <property type="match status" value="1"/>
</dbReference>
<dbReference type="Pfam" id="PF08281">
    <property type="entry name" value="Sigma70_r4_2"/>
    <property type="match status" value="1"/>
</dbReference>
<dbReference type="InterPro" id="IPR039425">
    <property type="entry name" value="RNA_pol_sigma-70-like"/>
</dbReference>
<evidence type="ECO:0000259" key="6">
    <source>
        <dbReference type="Pfam" id="PF04542"/>
    </source>
</evidence>
<protein>
    <submittedName>
        <fullName evidence="8">Sigma-70 family RNA polymerase sigma factor</fullName>
    </submittedName>
</protein>
<dbReference type="Gene3D" id="1.10.1740.10">
    <property type="match status" value="1"/>
</dbReference>